<accession>A0A420YK10</accession>
<name>A0A420YK10_9PEZI</name>
<protein>
    <submittedName>
        <fullName evidence="1">Uncharacterized protein</fullName>
    </submittedName>
</protein>
<organism evidence="1 2">
    <name type="scientific">Coniochaeta pulveracea</name>
    <dbReference type="NCBI Taxonomy" id="177199"/>
    <lineage>
        <taxon>Eukaryota</taxon>
        <taxon>Fungi</taxon>
        <taxon>Dikarya</taxon>
        <taxon>Ascomycota</taxon>
        <taxon>Pezizomycotina</taxon>
        <taxon>Sordariomycetes</taxon>
        <taxon>Sordariomycetidae</taxon>
        <taxon>Coniochaetales</taxon>
        <taxon>Coniochaetaceae</taxon>
        <taxon>Coniochaeta</taxon>
    </lineage>
</organism>
<keyword evidence="2" id="KW-1185">Reference proteome</keyword>
<proteinExistence type="predicted"/>
<dbReference type="AlphaFoldDB" id="A0A420YK10"/>
<sequence>MYLARFMGPYEQFDDHSEAKALHPTSDFAEKTSDLWSLWGEQVRLVEGSIVNGRHSRYGENASWLRVWFNSWPVPWNAELAQPHGHHVNFHIQRTATSA</sequence>
<evidence type="ECO:0000313" key="1">
    <source>
        <dbReference type="EMBL" id="RKU48214.1"/>
    </source>
</evidence>
<reference evidence="1 2" key="1">
    <citation type="submission" date="2018-08" db="EMBL/GenBank/DDBJ databases">
        <title>Draft genome of the lignicolous fungus Coniochaeta pulveracea.</title>
        <authorList>
            <person name="Borstlap C.J."/>
            <person name="De Witt R.N."/>
            <person name="Botha A."/>
            <person name="Volschenk H."/>
        </authorList>
    </citation>
    <scope>NUCLEOTIDE SEQUENCE [LARGE SCALE GENOMIC DNA]</scope>
    <source>
        <strain evidence="1 2">CAB683</strain>
    </source>
</reference>
<evidence type="ECO:0000313" key="2">
    <source>
        <dbReference type="Proteomes" id="UP000275385"/>
    </source>
</evidence>
<dbReference type="EMBL" id="QVQW01000005">
    <property type="protein sequence ID" value="RKU48214.1"/>
    <property type="molecule type" value="Genomic_DNA"/>
</dbReference>
<dbReference type="Proteomes" id="UP000275385">
    <property type="component" value="Unassembled WGS sequence"/>
</dbReference>
<comment type="caution">
    <text evidence="1">The sequence shown here is derived from an EMBL/GenBank/DDBJ whole genome shotgun (WGS) entry which is preliminary data.</text>
</comment>
<gene>
    <name evidence="1" type="ORF">DL546_002373</name>
</gene>